<accession>A0AAD6B1V1</accession>
<dbReference type="Proteomes" id="UP001219934">
    <property type="component" value="Unassembled WGS sequence"/>
</dbReference>
<comment type="caution">
    <text evidence="1">The sequence shown here is derived from an EMBL/GenBank/DDBJ whole genome shotgun (WGS) entry which is preliminary data.</text>
</comment>
<dbReference type="EMBL" id="JAPTMU010000012">
    <property type="protein sequence ID" value="KAJ4935038.1"/>
    <property type="molecule type" value="Genomic_DNA"/>
</dbReference>
<keyword evidence="2" id="KW-1185">Reference proteome</keyword>
<name>A0AAD6B1V1_9TELE</name>
<dbReference type="AlphaFoldDB" id="A0AAD6B1V1"/>
<protein>
    <submittedName>
        <fullName evidence="1">Uncharacterized protein</fullName>
    </submittedName>
</protein>
<gene>
    <name evidence="1" type="ORF">JOQ06_007816</name>
</gene>
<evidence type="ECO:0000313" key="2">
    <source>
        <dbReference type="Proteomes" id="UP001219934"/>
    </source>
</evidence>
<proteinExistence type="predicted"/>
<organism evidence="1 2">
    <name type="scientific">Pogonophryne albipinna</name>
    <dbReference type="NCBI Taxonomy" id="1090488"/>
    <lineage>
        <taxon>Eukaryota</taxon>
        <taxon>Metazoa</taxon>
        <taxon>Chordata</taxon>
        <taxon>Craniata</taxon>
        <taxon>Vertebrata</taxon>
        <taxon>Euteleostomi</taxon>
        <taxon>Actinopterygii</taxon>
        <taxon>Neopterygii</taxon>
        <taxon>Teleostei</taxon>
        <taxon>Neoteleostei</taxon>
        <taxon>Acanthomorphata</taxon>
        <taxon>Eupercaria</taxon>
        <taxon>Perciformes</taxon>
        <taxon>Notothenioidei</taxon>
        <taxon>Pogonophryne</taxon>
    </lineage>
</organism>
<evidence type="ECO:0000313" key="1">
    <source>
        <dbReference type="EMBL" id="KAJ4935038.1"/>
    </source>
</evidence>
<sequence length="103" mass="11395">MRCMREVAGVSVNPALTPYPESWPKLILLSMDLAAVQSLNSINDQIASFIVTGPKPVEPDQPVFAPPEKEPLQKSMTLMRHLLVDAQVQETRHVFVLEEGKGS</sequence>
<reference evidence="1" key="1">
    <citation type="submission" date="2022-11" db="EMBL/GenBank/DDBJ databases">
        <title>Chromosome-level genome of Pogonophryne albipinna.</title>
        <authorList>
            <person name="Jo E."/>
        </authorList>
    </citation>
    <scope>NUCLEOTIDE SEQUENCE</scope>
    <source>
        <strain evidence="1">SGF0006</strain>
        <tissue evidence="1">Muscle</tissue>
    </source>
</reference>